<dbReference type="Gene3D" id="1.20.5.170">
    <property type="match status" value="1"/>
</dbReference>
<dbReference type="CDD" id="cd14688">
    <property type="entry name" value="bZIP_YAP"/>
    <property type="match status" value="1"/>
</dbReference>
<protein>
    <recommendedName>
        <fullName evidence="5">BZIP domain-containing protein</fullName>
    </recommendedName>
</protein>
<accession>S8AYR3</accession>
<dbReference type="GO" id="GO:0090575">
    <property type="term" value="C:RNA polymerase II transcription regulator complex"/>
    <property type="evidence" value="ECO:0007669"/>
    <property type="project" value="TreeGrafter"/>
</dbReference>
<dbReference type="GO" id="GO:0000976">
    <property type="term" value="F:transcription cis-regulatory region binding"/>
    <property type="evidence" value="ECO:0007669"/>
    <property type="project" value="InterPro"/>
</dbReference>
<dbReference type="PROSITE" id="PS50217">
    <property type="entry name" value="BZIP"/>
    <property type="match status" value="1"/>
</dbReference>
<proteinExistence type="predicted"/>
<feature type="coiled-coil region" evidence="3">
    <location>
        <begin position="138"/>
        <end position="193"/>
    </location>
</feature>
<dbReference type="eggNOG" id="ENOG502SX9G">
    <property type="taxonomic scope" value="Eukaryota"/>
</dbReference>
<evidence type="ECO:0000256" key="4">
    <source>
        <dbReference type="SAM" id="MobiDB-lite"/>
    </source>
</evidence>
<dbReference type="PANTHER" id="PTHR40621">
    <property type="entry name" value="TRANSCRIPTION FACTOR KAPC-RELATED"/>
    <property type="match status" value="1"/>
</dbReference>
<dbReference type="Pfam" id="PF00170">
    <property type="entry name" value="bZIP_1"/>
    <property type="match status" value="1"/>
</dbReference>
<gene>
    <name evidence="6" type="ORF">PDE_02064</name>
</gene>
<dbReference type="InterPro" id="IPR046347">
    <property type="entry name" value="bZIP_sf"/>
</dbReference>
<comment type="subcellular location">
    <subcellularLocation>
        <location evidence="1">Nucleus</location>
    </subcellularLocation>
</comment>
<dbReference type="SMART" id="SM00338">
    <property type="entry name" value="BRLZ"/>
    <property type="match status" value="1"/>
</dbReference>
<organism evidence="6 7">
    <name type="scientific">Penicillium oxalicum (strain 114-2 / CGMCC 5302)</name>
    <name type="common">Penicillium decumbens</name>
    <dbReference type="NCBI Taxonomy" id="933388"/>
    <lineage>
        <taxon>Eukaryota</taxon>
        <taxon>Fungi</taxon>
        <taxon>Dikarya</taxon>
        <taxon>Ascomycota</taxon>
        <taxon>Pezizomycotina</taxon>
        <taxon>Eurotiomycetes</taxon>
        <taxon>Eurotiomycetidae</taxon>
        <taxon>Eurotiales</taxon>
        <taxon>Aspergillaceae</taxon>
        <taxon>Penicillium</taxon>
    </lineage>
</organism>
<evidence type="ECO:0000256" key="2">
    <source>
        <dbReference type="ARBA" id="ARBA00023242"/>
    </source>
</evidence>
<dbReference type="GO" id="GO:0001228">
    <property type="term" value="F:DNA-binding transcription activator activity, RNA polymerase II-specific"/>
    <property type="evidence" value="ECO:0007669"/>
    <property type="project" value="TreeGrafter"/>
</dbReference>
<feature type="region of interest" description="Disordered" evidence="4">
    <location>
        <begin position="1"/>
        <end position="24"/>
    </location>
</feature>
<evidence type="ECO:0000256" key="1">
    <source>
        <dbReference type="ARBA" id="ARBA00004123"/>
    </source>
</evidence>
<dbReference type="OrthoDB" id="10508373at2759"/>
<keyword evidence="3" id="KW-0175">Coiled coil</keyword>
<dbReference type="PROSITE" id="PS00036">
    <property type="entry name" value="BZIP_BASIC"/>
    <property type="match status" value="1"/>
</dbReference>
<reference evidence="6 7" key="1">
    <citation type="journal article" date="2013" name="PLoS ONE">
        <title>Genomic and secretomic analyses reveal unique features of the lignocellulolytic enzyme system of Penicillium decumbens.</title>
        <authorList>
            <person name="Liu G."/>
            <person name="Zhang L."/>
            <person name="Wei X."/>
            <person name="Zou G."/>
            <person name="Qin Y."/>
            <person name="Ma L."/>
            <person name="Li J."/>
            <person name="Zheng H."/>
            <person name="Wang S."/>
            <person name="Wang C."/>
            <person name="Xun L."/>
            <person name="Zhao G.-P."/>
            <person name="Zhou Z."/>
            <person name="Qu Y."/>
        </authorList>
    </citation>
    <scope>NUCLEOTIDE SEQUENCE [LARGE SCALE GENOMIC DNA]</scope>
    <source>
        <strain evidence="7">114-2 / CGMCC 5302</strain>
    </source>
</reference>
<sequence length="251" mass="28717">MDQISSWSAQRPHSMSIEPQYIPATSGGESNLQMLYTMQNQEVIQIMNGSLDPHYNKQPLSPRYTNSLTSETIRRDLSFFNSDRHSPSELETDSMILAEQQSPTSDGSRSSHSTSLLESGDKVINRRLQNRAAQRRFRERRSEQNKVLQGQLSELNEKHQDLAEEFSKKIEEVSQLKTENEKLQTEIQTLRQRWQSMILLLQRPKSLQLLSMLIGDENAPGDSGAVSQSTIQDLDRYLPCLDALTSPRERP</sequence>
<evidence type="ECO:0000313" key="6">
    <source>
        <dbReference type="EMBL" id="EPS27122.1"/>
    </source>
</evidence>
<feature type="region of interest" description="Disordered" evidence="4">
    <location>
        <begin position="100"/>
        <end position="122"/>
    </location>
</feature>
<dbReference type="STRING" id="933388.S8AYR3"/>
<evidence type="ECO:0000256" key="3">
    <source>
        <dbReference type="SAM" id="Coils"/>
    </source>
</evidence>
<evidence type="ECO:0000259" key="5">
    <source>
        <dbReference type="PROSITE" id="PS50217"/>
    </source>
</evidence>
<keyword evidence="7" id="KW-1185">Reference proteome</keyword>
<keyword evidence="2" id="KW-0539">Nucleus</keyword>
<feature type="compositionally biased region" description="Low complexity" evidence="4">
    <location>
        <begin position="102"/>
        <end position="118"/>
    </location>
</feature>
<dbReference type="EMBL" id="KB644409">
    <property type="protein sequence ID" value="EPS27122.1"/>
    <property type="molecule type" value="Genomic_DNA"/>
</dbReference>
<evidence type="ECO:0000313" key="7">
    <source>
        <dbReference type="Proteomes" id="UP000019376"/>
    </source>
</evidence>
<dbReference type="AlphaFoldDB" id="S8AYR3"/>
<feature type="domain" description="BZIP" evidence="5">
    <location>
        <begin position="120"/>
        <end position="183"/>
    </location>
</feature>
<dbReference type="PANTHER" id="PTHR40621:SF6">
    <property type="entry name" value="AP-1-LIKE TRANSCRIPTION FACTOR YAP1-RELATED"/>
    <property type="match status" value="1"/>
</dbReference>
<dbReference type="Proteomes" id="UP000019376">
    <property type="component" value="Unassembled WGS sequence"/>
</dbReference>
<name>S8AYR3_PENO1</name>
<dbReference type="HOGENOM" id="CLU_1107443_0_0_1"/>
<dbReference type="InterPro" id="IPR050936">
    <property type="entry name" value="AP-1-like"/>
</dbReference>
<dbReference type="SUPFAM" id="SSF57959">
    <property type="entry name" value="Leucine zipper domain"/>
    <property type="match status" value="1"/>
</dbReference>
<feature type="compositionally biased region" description="Polar residues" evidence="4">
    <location>
        <begin position="1"/>
        <end position="13"/>
    </location>
</feature>
<dbReference type="InterPro" id="IPR004827">
    <property type="entry name" value="bZIP"/>
</dbReference>